<accession>E6PXF7</accession>
<dbReference type="InterPro" id="IPR053812">
    <property type="entry name" value="HTH_Sigma70_ECF-like"/>
</dbReference>
<dbReference type="GO" id="GO:0016987">
    <property type="term" value="F:sigma factor activity"/>
    <property type="evidence" value="ECO:0007669"/>
    <property type="project" value="UniProtKB-KW"/>
</dbReference>
<dbReference type="InterPro" id="IPR013324">
    <property type="entry name" value="RNA_pol_sigma_r3/r4-like"/>
</dbReference>
<dbReference type="EMBL" id="CABN01000033">
    <property type="protein sequence ID" value="CBH99616.1"/>
    <property type="molecule type" value="Genomic_DNA"/>
</dbReference>
<dbReference type="PANTHER" id="PTHR43133">
    <property type="entry name" value="RNA POLYMERASE ECF-TYPE SIGMA FACTO"/>
    <property type="match status" value="1"/>
</dbReference>
<dbReference type="NCBIfam" id="TIGR02937">
    <property type="entry name" value="sigma70-ECF"/>
    <property type="match status" value="1"/>
</dbReference>
<dbReference type="InterPro" id="IPR039425">
    <property type="entry name" value="RNA_pol_sigma-70-like"/>
</dbReference>
<organism evidence="6">
    <name type="scientific">mine drainage metagenome</name>
    <dbReference type="NCBI Taxonomy" id="410659"/>
    <lineage>
        <taxon>unclassified sequences</taxon>
        <taxon>metagenomes</taxon>
        <taxon>ecological metagenomes</taxon>
    </lineage>
</organism>
<dbReference type="AlphaFoldDB" id="E6PXF7"/>
<evidence type="ECO:0000256" key="4">
    <source>
        <dbReference type="ARBA" id="ARBA00023163"/>
    </source>
</evidence>
<sequence length="197" mass="22506">MEPSPNEVTALLMRLSSGDKTVIERLMPLVYAELHRRANQYMRQERADHTLQPTALVHEVYLKLVQQREPTFRNRAHFYAISAQLMRRILIDHARARLSAKRGAGNLDRASDEAIVVETLQLRTDQPAGLLAINDALHELSLLDSRQEKVVEMRFFGGLTAEETAEVLGVSTRTVEREWSMARAWLYTRLKAQINSA</sequence>
<dbReference type="Pfam" id="PF07638">
    <property type="entry name" value="Sigma70_ECF"/>
    <property type="match status" value="1"/>
</dbReference>
<keyword evidence="2" id="KW-0805">Transcription regulation</keyword>
<evidence type="ECO:0000256" key="1">
    <source>
        <dbReference type="ARBA" id="ARBA00010641"/>
    </source>
</evidence>
<feature type="domain" description="RNA polymerase sigma-70 ECF-like HTH" evidence="5">
    <location>
        <begin position="6"/>
        <end position="190"/>
    </location>
</feature>
<evidence type="ECO:0000259" key="5">
    <source>
        <dbReference type="Pfam" id="PF07638"/>
    </source>
</evidence>
<protein>
    <submittedName>
        <fullName evidence="6">RNA polymerase, sigma-24 subunit, ECF subfamily</fullName>
    </submittedName>
</protein>
<dbReference type="InterPro" id="IPR013325">
    <property type="entry name" value="RNA_pol_sigma_r2"/>
</dbReference>
<evidence type="ECO:0000256" key="2">
    <source>
        <dbReference type="ARBA" id="ARBA00023015"/>
    </source>
</evidence>
<dbReference type="InterPro" id="IPR036388">
    <property type="entry name" value="WH-like_DNA-bd_sf"/>
</dbReference>
<proteinExistence type="inferred from homology"/>
<name>E6PXF7_9ZZZZ</name>
<dbReference type="NCBIfam" id="TIGR02999">
    <property type="entry name" value="Sig-70_X6"/>
    <property type="match status" value="1"/>
</dbReference>
<comment type="similarity">
    <text evidence="1">Belongs to the sigma-70 factor family. ECF subfamily.</text>
</comment>
<dbReference type="GO" id="GO:0006352">
    <property type="term" value="P:DNA-templated transcription initiation"/>
    <property type="evidence" value="ECO:0007669"/>
    <property type="project" value="InterPro"/>
</dbReference>
<gene>
    <name evidence="6" type="ORF">CARN3_0554</name>
</gene>
<evidence type="ECO:0000256" key="3">
    <source>
        <dbReference type="ARBA" id="ARBA00023082"/>
    </source>
</evidence>
<keyword evidence="3" id="KW-0731">Sigma factor</keyword>
<comment type="caution">
    <text evidence="6">The sequence shown here is derived from an EMBL/GenBank/DDBJ whole genome shotgun (WGS) entry which is preliminary data.</text>
</comment>
<dbReference type="Gene3D" id="1.10.10.10">
    <property type="entry name" value="Winged helix-like DNA-binding domain superfamily/Winged helix DNA-binding domain"/>
    <property type="match status" value="1"/>
</dbReference>
<keyword evidence="4" id="KW-0804">Transcription</keyword>
<dbReference type="CDD" id="cd06171">
    <property type="entry name" value="Sigma70_r4"/>
    <property type="match status" value="1"/>
</dbReference>
<reference evidence="6" key="1">
    <citation type="submission" date="2009-10" db="EMBL/GenBank/DDBJ databases">
        <title>Diversity of trophic interactions inside an arsenic-rich microbial ecosystem.</title>
        <authorList>
            <person name="Bertin P.N."/>
            <person name="Heinrich-Salmeron A."/>
            <person name="Pelletier E."/>
            <person name="Goulhen-Chollet F."/>
            <person name="Arsene-Ploetze F."/>
            <person name="Gallien S."/>
            <person name="Calteau A."/>
            <person name="Vallenet D."/>
            <person name="Casiot C."/>
            <person name="Chane-Woon-Ming B."/>
            <person name="Giloteaux L."/>
            <person name="Barakat M."/>
            <person name="Bonnefoy V."/>
            <person name="Bruneel O."/>
            <person name="Chandler M."/>
            <person name="Cleiss J."/>
            <person name="Duran R."/>
            <person name="Elbaz-Poulichet F."/>
            <person name="Fonknechten N."/>
            <person name="Lauga B."/>
            <person name="Mornico D."/>
            <person name="Ortet P."/>
            <person name="Schaeffer C."/>
            <person name="Siguier P."/>
            <person name="Alexander Thil Smith A."/>
            <person name="Van Dorsselaer A."/>
            <person name="Weissenbach J."/>
            <person name="Medigue C."/>
            <person name="Le Paslier D."/>
        </authorList>
    </citation>
    <scope>NUCLEOTIDE SEQUENCE</scope>
</reference>
<dbReference type="InterPro" id="IPR011517">
    <property type="entry name" value="RNA_pol_sigma70_ECF-like"/>
</dbReference>
<dbReference type="InterPro" id="IPR014284">
    <property type="entry name" value="RNA_pol_sigma-70_dom"/>
</dbReference>
<dbReference type="Gene3D" id="1.10.1740.10">
    <property type="match status" value="1"/>
</dbReference>
<dbReference type="SUPFAM" id="SSF88946">
    <property type="entry name" value="Sigma2 domain of RNA polymerase sigma factors"/>
    <property type="match status" value="1"/>
</dbReference>
<evidence type="ECO:0000313" key="6">
    <source>
        <dbReference type="EMBL" id="CBH99616.1"/>
    </source>
</evidence>
<dbReference type="SUPFAM" id="SSF88659">
    <property type="entry name" value="Sigma3 and sigma4 domains of RNA polymerase sigma factors"/>
    <property type="match status" value="1"/>
</dbReference>
<dbReference type="PANTHER" id="PTHR43133:SF39">
    <property type="entry name" value="SIMILAR TO RNA POLYMERASE SIGMA-E FACTOR"/>
    <property type="match status" value="1"/>
</dbReference>